<comment type="caution">
    <text evidence="10">The sequence shown here is derived from an EMBL/GenBank/DDBJ whole genome shotgun (WGS) entry which is preliminary data.</text>
</comment>
<dbReference type="EMBL" id="AMGM01000037">
    <property type="protein sequence ID" value="EKB48964.1"/>
    <property type="molecule type" value="Genomic_DNA"/>
</dbReference>
<dbReference type="AlphaFoldDB" id="K1LXP1"/>
<evidence type="ECO:0000256" key="1">
    <source>
        <dbReference type="ARBA" id="ARBA00000085"/>
    </source>
</evidence>
<evidence type="ECO:0000256" key="7">
    <source>
        <dbReference type="ARBA" id="ARBA00023012"/>
    </source>
</evidence>
<dbReference type="GO" id="GO:0005524">
    <property type="term" value="F:ATP binding"/>
    <property type="evidence" value="ECO:0007669"/>
    <property type="project" value="UniProtKB-KW"/>
</dbReference>
<keyword evidence="5 10" id="KW-0418">Kinase</keyword>
<evidence type="ECO:0000256" key="5">
    <source>
        <dbReference type="ARBA" id="ARBA00022777"/>
    </source>
</evidence>
<dbReference type="PRINTS" id="PR00344">
    <property type="entry name" value="BCTRLSENSOR"/>
</dbReference>
<keyword evidence="4" id="KW-0547">Nucleotide-binding</keyword>
<feature type="domain" description="Histidine kinase" evidence="9">
    <location>
        <begin position="232"/>
        <end position="438"/>
    </location>
</feature>
<feature type="transmembrane region" description="Helical" evidence="8">
    <location>
        <begin position="194"/>
        <end position="214"/>
    </location>
</feature>
<comment type="catalytic activity">
    <reaction evidence="1">
        <text>ATP + protein L-histidine = ADP + protein N-phospho-L-histidine.</text>
        <dbReference type="EC" id="2.7.13.3"/>
    </reaction>
</comment>
<keyword evidence="3 10" id="KW-0808">Transferase</keyword>
<evidence type="ECO:0000313" key="10">
    <source>
        <dbReference type="EMBL" id="EKB48964.1"/>
    </source>
</evidence>
<evidence type="ECO:0000256" key="6">
    <source>
        <dbReference type="ARBA" id="ARBA00022840"/>
    </source>
</evidence>
<dbReference type="InterPro" id="IPR005467">
    <property type="entry name" value="His_kinase_dom"/>
</dbReference>
<evidence type="ECO:0000313" key="11">
    <source>
        <dbReference type="Proteomes" id="UP000004478"/>
    </source>
</evidence>
<dbReference type="GO" id="GO:0004673">
    <property type="term" value="F:protein histidine kinase activity"/>
    <property type="evidence" value="ECO:0007669"/>
    <property type="project" value="UniProtKB-EC"/>
</dbReference>
<evidence type="ECO:0000256" key="4">
    <source>
        <dbReference type="ARBA" id="ARBA00022741"/>
    </source>
</evidence>
<dbReference type="InterPro" id="IPR036890">
    <property type="entry name" value="HATPase_C_sf"/>
</dbReference>
<evidence type="ECO:0000256" key="3">
    <source>
        <dbReference type="ARBA" id="ARBA00022679"/>
    </source>
</evidence>
<proteinExistence type="predicted"/>
<dbReference type="PATRIC" id="fig|1225176.3.peg.2613"/>
<accession>K1LXP1</accession>
<dbReference type="PANTHER" id="PTHR43065:SF46">
    <property type="entry name" value="C4-DICARBOXYLATE TRANSPORT SENSOR PROTEIN DCTB"/>
    <property type="match status" value="1"/>
</dbReference>
<gene>
    <name evidence="10" type="primary">kinD</name>
    <name evidence="10" type="ORF">B879_02453</name>
</gene>
<keyword evidence="6" id="KW-0067">ATP-binding</keyword>
<dbReference type="Proteomes" id="UP000004478">
    <property type="component" value="Unassembled WGS sequence"/>
</dbReference>
<dbReference type="PANTHER" id="PTHR43065">
    <property type="entry name" value="SENSOR HISTIDINE KINASE"/>
    <property type="match status" value="1"/>
</dbReference>
<keyword evidence="11" id="KW-1185">Reference proteome</keyword>
<keyword evidence="7" id="KW-0902">Two-component regulatory system</keyword>
<organism evidence="10 11">
    <name type="scientific">Cecembia lonarensis (strain CCUG 58316 / KCTC 22772 / LW9)</name>
    <dbReference type="NCBI Taxonomy" id="1225176"/>
    <lineage>
        <taxon>Bacteria</taxon>
        <taxon>Pseudomonadati</taxon>
        <taxon>Bacteroidota</taxon>
        <taxon>Cytophagia</taxon>
        <taxon>Cytophagales</taxon>
        <taxon>Cyclobacteriaceae</taxon>
        <taxon>Cecembia</taxon>
    </lineage>
</organism>
<dbReference type="SMART" id="SM00387">
    <property type="entry name" value="HATPase_c"/>
    <property type="match status" value="1"/>
</dbReference>
<protein>
    <recommendedName>
        <fullName evidence="2">histidine kinase</fullName>
        <ecNumber evidence="2">2.7.13.3</ecNumber>
    </recommendedName>
</protein>
<dbReference type="Gene3D" id="3.30.565.10">
    <property type="entry name" value="Histidine kinase-like ATPase, C-terminal domain"/>
    <property type="match status" value="1"/>
</dbReference>
<keyword evidence="8" id="KW-0812">Transmembrane</keyword>
<keyword evidence="8" id="KW-1133">Transmembrane helix</keyword>
<dbReference type="GO" id="GO:0000160">
    <property type="term" value="P:phosphorelay signal transduction system"/>
    <property type="evidence" value="ECO:0007669"/>
    <property type="project" value="UniProtKB-KW"/>
</dbReference>
<reference evidence="10 11" key="1">
    <citation type="journal article" date="2012" name="J. Bacteriol.">
        <title>Draft Genome Sequence of Cecembia lonarensis Strain LW9T, Isolated from Lonar Lake, a Haloalkaline Lake in India.</title>
        <authorList>
            <person name="Shivaji S."/>
            <person name="Ara S."/>
            <person name="Singh A."/>
            <person name="Pinnaka A.K."/>
        </authorList>
    </citation>
    <scope>NUCLEOTIDE SEQUENCE [LARGE SCALE GENOMIC DNA]</scope>
    <source>
        <strain evidence="10 11">LW9</strain>
    </source>
</reference>
<dbReference type="InterPro" id="IPR004358">
    <property type="entry name" value="Sig_transdc_His_kin-like_C"/>
</dbReference>
<dbReference type="InterPro" id="IPR003594">
    <property type="entry name" value="HATPase_dom"/>
</dbReference>
<dbReference type="PROSITE" id="PS50109">
    <property type="entry name" value="HIS_KIN"/>
    <property type="match status" value="1"/>
</dbReference>
<evidence type="ECO:0000259" key="9">
    <source>
        <dbReference type="PROSITE" id="PS50109"/>
    </source>
</evidence>
<feature type="transmembrane region" description="Helical" evidence="8">
    <location>
        <begin position="63"/>
        <end position="82"/>
    </location>
</feature>
<name>K1LXP1_CECL9</name>
<dbReference type="Pfam" id="PF02518">
    <property type="entry name" value="HATPase_c"/>
    <property type="match status" value="1"/>
</dbReference>
<evidence type="ECO:0000256" key="8">
    <source>
        <dbReference type="SAM" id="Phobius"/>
    </source>
</evidence>
<dbReference type="SUPFAM" id="SSF55874">
    <property type="entry name" value="ATPase domain of HSP90 chaperone/DNA topoisomerase II/histidine kinase"/>
    <property type="match status" value="1"/>
</dbReference>
<dbReference type="EC" id="2.7.13.3" evidence="2"/>
<evidence type="ECO:0000256" key="2">
    <source>
        <dbReference type="ARBA" id="ARBA00012438"/>
    </source>
</evidence>
<keyword evidence="8" id="KW-0472">Membrane</keyword>
<sequence length="454" mass="52179">MVKIHYKYSKNEAIRKEKILCQIDNIYGRMEFSIKFMALIYIPMKNRLQDFSALDLYSNQGRIKWLVVICAVVISFGSIFYTNKLVDELKEREKRQIELLAKAWEYASIYTDNLTFINQEIIQQNTSIPVIVVDGDENPIDFRNINFKNKTAPEDQAKVLQLELLKMKAQYEPIPTEDALVYYRNSELLTSLRFYPYVQLSVILFFGILAYAVFNQSKVAEQNRVWAGLTKETAHQLGTPIASLMAWIDYLRNSPVWEENKEVIQEMDKDVVKLRMVTERFSSIGSKPSIQPENVFSVIDDAIAYLRPRISSKVNIKVNGYGNQVEAMMNRPLFEWVIENICKNAVDAMKGQGSISIDIIKESEQFVIIDISDTGKGMEKSMFKKVFSPGFTTRQRGWGLGLTLAKRIIEGYHRGKVFVKQSELGKGTTFRIVLHGSLEGISKFQREDFVGQSV</sequence>